<dbReference type="InterPro" id="IPR002810">
    <property type="entry name" value="NfeD-like_C"/>
</dbReference>
<evidence type="ECO:0000313" key="8">
    <source>
        <dbReference type="Proteomes" id="UP001597214"/>
    </source>
</evidence>
<dbReference type="Proteomes" id="UP001597214">
    <property type="component" value="Unassembled WGS sequence"/>
</dbReference>
<evidence type="ECO:0000256" key="5">
    <source>
        <dbReference type="SAM" id="Phobius"/>
    </source>
</evidence>
<keyword evidence="3 5" id="KW-1133">Transmembrane helix</keyword>
<dbReference type="InterPro" id="IPR052165">
    <property type="entry name" value="Membrane_assoc_protease"/>
</dbReference>
<keyword evidence="4 5" id="KW-0472">Membrane</keyword>
<sequence length="210" mass="22787">MEILQYPSIGFFVLLIGTLFIVGEMLVKTRGIFGLIGIGLVSIYFVFHISGENIVWITVLYIIGLFLVFIDGKFINDGTVAIIGLILMVTAVVIPAPSVVYGILSAFGLLIGASLAPLLLKVFPSRDMWNKMALKDRLTSEEGYNSINTSYQSLVGKQGVTVTPFRPVGTIDIEGKHYSAITDASWLEVGTTIEVIKVDGTKIAVKGIEK</sequence>
<dbReference type="Pfam" id="PF01957">
    <property type="entry name" value="NfeD"/>
    <property type="match status" value="1"/>
</dbReference>
<feature type="transmembrane region" description="Helical" evidence="5">
    <location>
        <begin position="30"/>
        <end position="47"/>
    </location>
</feature>
<evidence type="ECO:0000256" key="3">
    <source>
        <dbReference type="ARBA" id="ARBA00022989"/>
    </source>
</evidence>
<dbReference type="PANTHER" id="PTHR33507:SF3">
    <property type="entry name" value="INNER MEMBRANE PROTEIN YBBJ"/>
    <property type="match status" value="1"/>
</dbReference>
<comment type="caution">
    <text evidence="7">The sequence shown here is derived from an EMBL/GenBank/DDBJ whole genome shotgun (WGS) entry which is preliminary data.</text>
</comment>
<dbReference type="Gene3D" id="2.40.50.140">
    <property type="entry name" value="Nucleic acid-binding proteins"/>
    <property type="match status" value="1"/>
</dbReference>
<feature type="domain" description="NfeD-like C-terminal" evidence="6">
    <location>
        <begin position="152"/>
        <end position="206"/>
    </location>
</feature>
<dbReference type="SUPFAM" id="SSF141322">
    <property type="entry name" value="NfeD domain-like"/>
    <property type="match status" value="1"/>
</dbReference>
<keyword evidence="8" id="KW-1185">Reference proteome</keyword>
<keyword evidence="2 5" id="KW-0812">Transmembrane</keyword>
<evidence type="ECO:0000259" key="6">
    <source>
        <dbReference type="Pfam" id="PF01957"/>
    </source>
</evidence>
<dbReference type="PANTHER" id="PTHR33507">
    <property type="entry name" value="INNER MEMBRANE PROTEIN YBBJ"/>
    <property type="match status" value="1"/>
</dbReference>
<gene>
    <name evidence="7" type="ORF">ACFSCX_08310</name>
</gene>
<evidence type="ECO:0000256" key="4">
    <source>
        <dbReference type="ARBA" id="ARBA00023136"/>
    </source>
</evidence>
<dbReference type="EMBL" id="JBHUEM010000009">
    <property type="protein sequence ID" value="MFD1736567.1"/>
    <property type="molecule type" value="Genomic_DNA"/>
</dbReference>
<feature type="transmembrane region" description="Helical" evidence="5">
    <location>
        <begin position="6"/>
        <end position="23"/>
    </location>
</feature>
<accession>A0ABW4LN82</accession>
<feature type="transmembrane region" description="Helical" evidence="5">
    <location>
        <begin position="77"/>
        <end position="94"/>
    </location>
</feature>
<reference evidence="8" key="1">
    <citation type="journal article" date="2019" name="Int. J. Syst. Evol. Microbiol.">
        <title>The Global Catalogue of Microorganisms (GCM) 10K type strain sequencing project: providing services to taxonomists for standard genome sequencing and annotation.</title>
        <authorList>
            <consortium name="The Broad Institute Genomics Platform"/>
            <consortium name="The Broad Institute Genome Sequencing Center for Infectious Disease"/>
            <person name="Wu L."/>
            <person name="Ma J."/>
        </authorList>
    </citation>
    <scope>NUCLEOTIDE SEQUENCE [LARGE SCALE GENOMIC DNA]</scope>
    <source>
        <strain evidence="8">CCUG 49339</strain>
    </source>
</reference>
<feature type="transmembrane region" description="Helical" evidence="5">
    <location>
        <begin position="100"/>
        <end position="123"/>
    </location>
</feature>
<dbReference type="RefSeq" id="WP_377927727.1">
    <property type="nucleotide sequence ID" value="NZ_JBHUEM010000009.1"/>
</dbReference>
<dbReference type="InterPro" id="IPR012340">
    <property type="entry name" value="NA-bd_OB-fold"/>
</dbReference>
<feature type="transmembrane region" description="Helical" evidence="5">
    <location>
        <begin position="53"/>
        <end position="70"/>
    </location>
</feature>
<evidence type="ECO:0000313" key="7">
    <source>
        <dbReference type="EMBL" id="MFD1736567.1"/>
    </source>
</evidence>
<evidence type="ECO:0000256" key="1">
    <source>
        <dbReference type="ARBA" id="ARBA00004141"/>
    </source>
</evidence>
<protein>
    <submittedName>
        <fullName evidence="7">NfeD family protein</fullName>
    </submittedName>
</protein>
<name>A0ABW4LN82_9BACI</name>
<comment type="subcellular location">
    <subcellularLocation>
        <location evidence="1">Membrane</location>
        <topology evidence="1">Multi-pass membrane protein</topology>
    </subcellularLocation>
</comment>
<proteinExistence type="predicted"/>
<organism evidence="7 8">
    <name type="scientific">Bacillus salitolerans</name>
    <dbReference type="NCBI Taxonomy" id="1437434"/>
    <lineage>
        <taxon>Bacteria</taxon>
        <taxon>Bacillati</taxon>
        <taxon>Bacillota</taxon>
        <taxon>Bacilli</taxon>
        <taxon>Bacillales</taxon>
        <taxon>Bacillaceae</taxon>
        <taxon>Bacillus</taxon>
    </lineage>
</organism>
<evidence type="ECO:0000256" key="2">
    <source>
        <dbReference type="ARBA" id="ARBA00022692"/>
    </source>
</evidence>